<keyword evidence="5" id="KW-0223">Dioxygenase</keyword>
<keyword evidence="4" id="KW-0812">Transmembrane</keyword>
<feature type="transmembrane region" description="Helical" evidence="4">
    <location>
        <begin position="20"/>
        <end position="44"/>
    </location>
</feature>
<dbReference type="Pfam" id="PF03060">
    <property type="entry name" value="NMO"/>
    <property type="match status" value="1"/>
</dbReference>
<keyword evidence="6" id="KW-1185">Reference proteome</keyword>
<dbReference type="PANTHER" id="PTHR32332:SF31">
    <property type="entry name" value="2-NITROPROPANE DIOXYGENASE FAMILY, PUTATIVE (AFU_ORTHOLOGUE AFUA_2G09850)-RELATED"/>
    <property type="match status" value="1"/>
</dbReference>
<dbReference type="InterPro" id="IPR013785">
    <property type="entry name" value="Aldolase_TIM"/>
</dbReference>
<dbReference type="SUPFAM" id="SSF51412">
    <property type="entry name" value="Inosine monophosphate dehydrogenase (IMPDH)"/>
    <property type="match status" value="1"/>
</dbReference>
<evidence type="ECO:0000256" key="4">
    <source>
        <dbReference type="SAM" id="Phobius"/>
    </source>
</evidence>
<sequence length="380" mass="40283">MQNISTKLTKSLNITSPIVVAPMAFASTASLISAVTLAGAFGFFGAGLDTSEQLVDTLRTIRRGLNVPPDAPLPIGVGFISWILKLTESSDDPRLVRVLEELPKAVWFAFGDDLGDYIAQVRAYDGKKNKFKTLIYVIVNSVEEALRATNEWQVDALVVQGIEAGGHGGAKAPPLLQLLSAVLAAVPEDGPPILAAGGIATGAQIASLLTLGASGAVLGTQFLFTRESAYSSARKDVLVKSGLNATARGLMFDEVGRTMGWPDGIDGRAIANGIWRDHDEGLSLDESSARGESERLVIWAGVGVGLTDKIQSAEVRIRNLSIEIPDVFIILGSCSGVTPGCSAGSTAVIYAVNVIYRSQKRKISVQYSLVRNGDEIFWVP</sequence>
<dbReference type="CDD" id="cd04730">
    <property type="entry name" value="NPD_like"/>
    <property type="match status" value="1"/>
</dbReference>
<evidence type="ECO:0000313" key="5">
    <source>
        <dbReference type="EMBL" id="KAK0502537.1"/>
    </source>
</evidence>
<proteinExistence type="predicted"/>
<reference evidence="5" key="1">
    <citation type="submission" date="2023-06" db="EMBL/GenBank/DDBJ databases">
        <authorList>
            <consortium name="Lawrence Berkeley National Laboratory"/>
            <person name="Ahrendt S."/>
            <person name="Sahu N."/>
            <person name="Indic B."/>
            <person name="Wong-Bajracharya J."/>
            <person name="Merenyi Z."/>
            <person name="Ke H.-M."/>
            <person name="Monk M."/>
            <person name="Kocsube S."/>
            <person name="Drula E."/>
            <person name="Lipzen A."/>
            <person name="Balint B."/>
            <person name="Henrissat B."/>
            <person name="Andreopoulos B."/>
            <person name="Martin F.M."/>
            <person name="Harder C.B."/>
            <person name="Rigling D."/>
            <person name="Ford K.L."/>
            <person name="Foster G.D."/>
            <person name="Pangilinan J."/>
            <person name="Papanicolaou A."/>
            <person name="Barry K."/>
            <person name="LaButti K."/>
            <person name="Viragh M."/>
            <person name="Koriabine M."/>
            <person name="Yan M."/>
            <person name="Riley R."/>
            <person name="Champramary S."/>
            <person name="Plett K.L."/>
            <person name="Tsai I.J."/>
            <person name="Slot J."/>
            <person name="Sipos G."/>
            <person name="Plett J."/>
            <person name="Nagy L.G."/>
            <person name="Grigoriev I.V."/>
        </authorList>
    </citation>
    <scope>NUCLEOTIDE SEQUENCE</scope>
    <source>
        <strain evidence="5">HWK02</strain>
    </source>
</reference>
<evidence type="ECO:0000256" key="1">
    <source>
        <dbReference type="ARBA" id="ARBA00022630"/>
    </source>
</evidence>
<evidence type="ECO:0000313" key="6">
    <source>
        <dbReference type="Proteomes" id="UP001175228"/>
    </source>
</evidence>
<name>A0AA39QGL1_9AGAR</name>
<comment type="caution">
    <text evidence="5">The sequence shown here is derived from an EMBL/GenBank/DDBJ whole genome shotgun (WGS) entry which is preliminary data.</text>
</comment>
<dbReference type="GO" id="GO:0051213">
    <property type="term" value="F:dioxygenase activity"/>
    <property type="evidence" value="ECO:0007669"/>
    <property type="project" value="UniProtKB-KW"/>
</dbReference>
<dbReference type="InterPro" id="IPR004136">
    <property type="entry name" value="NMO"/>
</dbReference>
<keyword evidence="4" id="KW-0472">Membrane</keyword>
<dbReference type="AlphaFoldDB" id="A0AA39QGL1"/>
<gene>
    <name evidence="5" type="ORF">EDD18DRAFT_695693</name>
</gene>
<evidence type="ECO:0000256" key="3">
    <source>
        <dbReference type="ARBA" id="ARBA00023002"/>
    </source>
</evidence>
<accession>A0AA39QGL1</accession>
<keyword evidence="3" id="KW-0560">Oxidoreductase</keyword>
<organism evidence="5 6">
    <name type="scientific">Armillaria luteobubalina</name>
    <dbReference type="NCBI Taxonomy" id="153913"/>
    <lineage>
        <taxon>Eukaryota</taxon>
        <taxon>Fungi</taxon>
        <taxon>Dikarya</taxon>
        <taxon>Basidiomycota</taxon>
        <taxon>Agaricomycotina</taxon>
        <taxon>Agaricomycetes</taxon>
        <taxon>Agaricomycetidae</taxon>
        <taxon>Agaricales</taxon>
        <taxon>Marasmiineae</taxon>
        <taxon>Physalacriaceae</taxon>
        <taxon>Armillaria</taxon>
    </lineage>
</organism>
<dbReference type="GO" id="GO:0018580">
    <property type="term" value="F:nitronate monooxygenase activity"/>
    <property type="evidence" value="ECO:0007669"/>
    <property type="project" value="InterPro"/>
</dbReference>
<protein>
    <submittedName>
        <fullName evidence="5">2-nitropropane dioxygenase</fullName>
    </submittedName>
</protein>
<evidence type="ECO:0000256" key="2">
    <source>
        <dbReference type="ARBA" id="ARBA00022643"/>
    </source>
</evidence>
<dbReference type="PANTHER" id="PTHR32332">
    <property type="entry name" value="2-NITROPROPANE DIOXYGENASE"/>
    <property type="match status" value="1"/>
</dbReference>
<dbReference type="Proteomes" id="UP001175228">
    <property type="component" value="Unassembled WGS sequence"/>
</dbReference>
<keyword evidence="1" id="KW-0285">Flavoprotein</keyword>
<dbReference type="Gene3D" id="3.20.20.70">
    <property type="entry name" value="Aldolase class I"/>
    <property type="match status" value="1"/>
</dbReference>
<keyword evidence="4" id="KW-1133">Transmembrane helix</keyword>
<dbReference type="EMBL" id="JAUEPU010000005">
    <property type="protein sequence ID" value="KAK0502537.1"/>
    <property type="molecule type" value="Genomic_DNA"/>
</dbReference>
<keyword evidence="2" id="KW-0288">FMN</keyword>